<evidence type="ECO:0000256" key="2">
    <source>
        <dbReference type="HAMAP-Rule" id="MF_01139"/>
    </source>
</evidence>
<organism evidence="3 4">
    <name type="scientific">Candidatus Kinetoplastidibacterium desouzai TCC079E</name>
    <dbReference type="NCBI Taxonomy" id="1208919"/>
    <lineage>
        <taxon>Bacteria</taxon>
        <taxon>Pseudomonadati</taxon>
        <taxon>Pseudomonadota</taxon>
        <taxon>Betaproteobacteria</taxon>
        <taxon>Candidatus Kinetoplastidibacterium</taxon>
    </lineage>
</organism>
<feature type="binding site" evidence="2">
    <location>
        <position position="184"/>
    </location>
    <ligand>
        <name>substrate</name>
    </ligand>
</feature>
<dbReference type="InterPro" id="IPR036424">
    <property type="entry name" value="UPP_synth-like_sf"/>
</dbReference>
<evidence type="ECO:0000313" key="4">
    <source>
        <dbReference type="Proteomes" id="UP000011547"/>
    </source>
</evidence>
<dbReference type="EMBL" id="CP003803">
    <property type="protein sequence ID" value="AGF46878.1"/>
    <property type="molecule type" value="Genomic_DNA"/>
</dbReference>
<dbReference type="STRING" id="1208919.CDSE_0573"/>
<feature type="active site" description="Proton acceptor" evidence="2">
    <location>
        <position position="64"/>
    </location>
</feature>
<dbReference type="SUPFAM" id="SSF64005">
    <property type="entry name" value="Undecaprenyl diphosphate synthase"/>
    <property type="match status" value="1"/>
</dbReference>
<dbReference type="PATRIC" id="fig|1208919.3.peg.316"/>
<gene>
    <name evidence="3" type="ORF">CDSE_0573</name>
</gene>
<dbReference type="FunFam" id="3.40.1180.10:FF:000001">
    <property type="entry name" value="(2E,6E)-farnesyl-diphosphate-specific ditrans,polycis-undecaprenyl-diphosphate synthase"/>
    <property type="match status" value="1"/>
</dbReference>
<dbReference type="CDD" id="cd00475">
    <property type="entry name" value="Cis_IPPS"/>
    <property type="match status" value="1"/>
</dbReference>
<evidence type="ECO:0000313" key="3">
    <source>
        <dbReference type="EMBL" id="AGF46878.1"/>
    </source>
</evidence>
<comment type="function">
    <text evidence="2">Catalyzes the condensation of isopentenyl diphosphate (IPP) with allylic pyrophosphates generating different type of terpenoids.</text>
</comment>
<dbReference type="GO" id="GO:0016094">
    <property type="term" value="P:polyprenol biosynthetic process"/>
    <property type="evidence" value="ECO:0007669"/>
    <property type="project" value="TreeGrafter"/>
</dbReference>
<dbReference type="GO" id="GO:0000287">
    <property type="term" value="F:magnesium ion binding"/>
    <property type="evidence" value="ECO:0007669"/>
    <property type="project" value="UniProtKB-UniRule"/>
</dbReference>
<feature type="binding site" evidence="2">
    <location>
        <position position="21"/>
    </location>
    <ligand>
        <name>substrate</name>
    </ligand>
</feature>
<feature type="binding site" evidence="2">
    <location>
        <begin position="61"/>
        <end position="63"/>
    </location>
    <ligand>
        <name>substrate</name>
    </ligand>
</feature>
<evidence type="ECO:0000256" key="1">
    <source>
        <dbReference type="ARBA" id="ARBA00022679"/>
    </source>
</evidence>
<dbReference type="HAMAP" id="MF_01139">
    <property type="entry name" value="ISPT"/>
    <property type="match status" value="1"/>
</dbReference>
<name>M1L2A1_9PROT</name>
<feature type="binding site" evidence="2">
    <location>
        <position position="203"/>
    </location>
    <ligand>
        <name>Mg(2+)</name>
        <dbReference type="ChEBI" id="CHEBI:18420"/>
    </ligand>
</feature>
<feature type="binding site" evidence="2">
    <location>
        <position position="29"/>
    </location>
    <ligand>
        <name>substrate</name>
    </ligand>
</feature>
<keyword evidence="4" id="KW-1185">Reference proteome</keyword>
<comment type="subunit">
    <text evidence="2">Homodimer.</text>
</comment>
<dbReference type="Proteomes" id="UP000011547">
    <property type="component" value="Chromosome"/>
</dbReference>
<dbReference type="NCBIfam" id="TIGR00055">
    <property type="entry name" value="uppS"/>
    <property type="match status" value="1"/>
</dbReference>
<dbReference type="KEGG" id="kde:CDSE_0573"/>
<protein>
    <recommendedName>
        <fullName evidence="2">Isoprenyl transferase</fullName>
        <ecNumber evidence="2">2.5.1.-</ecNumber>
    </recommendedName>
</protein>
<feature type="binding site" evidence="2">
    <location>
        <position position="65"/>
    </location>
    <ligand>
        <name>substrate</name>
    </ligand>
</feature>
<dbReference type="OrthoDB" id="4191603at2"/>
<dbReference type="PANTHER" id="PTHR10291">
    <property type="entry name" value="DEHYDRODOLICHYL DIPHOSPHATE SYNTHASE FAMILY MEMBER"/>
    <property type="match status" value="1"/>
</dbReference>
<dbReference type="GO" id="GO:0045547">
    <property type="term" value="F:ditrans,polycis-polyprenyl diphosphate synthase [(2E,6E)-farnesyl diphosphate specific] activity"/>
    <property type="evidence" value="ECO:0007669"/>
    <property type="project" value="TreeGrafter"/>
</dbReference>
<sequence length="246" mass="27956">MSINLELPKHIAIVMDGNGRWASSKFLPRSSGHLKGLRSLISIVNKCKDIGVSYLTLFAFSSENWKRPAEEVSSLMNLFVNVLEKEINYLVTEGICLHVIGDITAFDSYLQSLIKIAVSKTSANNKLHLTIAANYGGRWDILQAVRSILDQNNSSILSNCDNDYDLFVSYLSMSWAPDPDLFIRTGGESRLSNFLIWQLAYSELYFTDVYWPDFNTIELEKAIKWYKSRERRFGKTSEQLLDGCKG</sequence>
<proteinExistence type="inferred from homology"/>
<dbReference type="HOGENOM" id="CLU_038505_1_1_4"/>
<dbReference type="AlphaFoldDB" id="M1L2A1"/>
<feature type="binding site" evidence="2">
    <location>
        <position position="67"/>
    </location>
    <ligand>
        <name>substrate</name>
    </ligand>
</feature>
<dbReference type="PROSITE" id="PS01066">
    <property type="entry name" value="UPP_SYNTHASE"/>
    <property type="match status" value="1"/>
</dbReference>
<dbReference type="Gene3D" id="3.40.1180.10">
    <property type="entry name" value="Decaprenyl diphosphate synthase-like"/>
    <property type="match status" value="1"/>
</dbReference>
<dbReference type="Pfam" id="PF01255">
    <property type="entry name" value="Prenyltransf"/>
    <property type="match status" value="1"/>
</dbReference>
<feature type="binding site" evidence="2">
    <location>
        <begin position="17"/>
        <end position="20"/>
    </location>
    <ligand>
        <name>substrate</name>
    </ligand>
</feature>
<feature type="binding site" evidence="2">
    <location>
        <position position="33"/>
    </location>
    <ligand>
        <name>substrate</name>
    </ligand>
</feature>
<comment type="similarity">
    <text evidence="2">Belongs to the UPP synthase family.</text>
</comment>
<feature type="binding site" evidence="2">
    <location>
        <begin position="190"/>
        <end position="192"/>
    </location>
    <ligand>
        <name>substrate</name>
    </ligand>
</feature>
<dbReference type="EC" id="2.5.1.-" evidence="2"/>
<keyword evidence="2" id="KW-0460">Magnesium</keyword>
<dbReference type="InterPro" id="IPR018520">
    <property type="entry name" value="UPP_synth-like_CS"/>
</dbReference>
<feature type="active site" evidence="2">
    <location>
        <position position="16"/>
    </location>
</feature>
<dbReference type="eggNOG" id="COG0020">
    <property type="taxonomic scope" value="Bacteria"/>
</dbReference>
<feature type="binding site" evidence="2">
    <location>
        <position position="16"/>
    </location>
    <ligand>
        <name>Mg(2+)</name>
        <dbReference type="ChEBI" id="CHEBI:18420"/>
    </ligand>
</feature>
<comment type="cofactor">
    <cofactor evidence="2">
        <name>Mg(2+)</name>
        <dbReference type="ChEBI" id="CHEBI:18420"/>
    </cofactor>
    <text evidence="2">Binds 2 magnesium ions per subunit.</text>
</comment>
<dbReference type="InterPro" id="IPR001441">
    <property type="entry name" value="UPP_synth-like"/>
</dbReference>
<dbReference type="PANTHER" id="PTHR10291:SF0">
    <property type="entry name" value="DEHYDRODOLICHYL DIPHOSPHATE SYNTHASE 2"/>
    <property type="match status" value="1"/>
</dbReference>
<keyword evidence="2" id="KW-0479">Metal-binding</keyword>
<dbReference type="RefSeq" id="WP_015396289.1">
    <property type="nucleotide sequence ID" value="NC_020294.1"/>
</dbReference>
<accession>M1L2A1</accession>
<keyword evidence="1 2" id="KW-0808">Transferase</keyword>
<reference evidence="3 4" key="1">
    <citation type="journal article" date="2013" name="Genome Biol. Evol.">
        <title>Genome evolution and phylogenomic analysis of candidatus kinetoplastibacterium, the betaproteobacterial endosymbionts of strigomonas and angomonas.</title>
        <authorList>
            <person name="Alves J.M."/>
            <person name="Serrano M.G."/>
            <person name="Maia da Silva F."/>
            <person name="Voegtly L.J."/>
            <person name="Matveyev A.V."/>
            <person name="Teixeira M.M."/>
            <person name="Camargo E.P."/>
            <person name="Buck G.A."/>
        </authorList>
    </citation>
    <scope>NUCLEOTIDE SEQUENCE [LARGE SCALE GENOMIC DNA]</scope>
    <source>
        <strain evidence="3 4">TCC079E</strain>
    </source>
</reference>